<evidence type="ECO:0000313" key="1">
    <source>
        <dbReference type="EMBL" id="KAJ3510902.1"/>
    </source>
</evidence>
<dbReference type="AlphaFoldDB" id="A0A9W8MVZ8"/>
<evidence type="ECO:0008006" key="3">
    <source>
        <dbReference type="Google" id="ProtNLM"/>
    </source>
</evidence>
<accession>A0A9W8MVZ8</accession>
<dbReference type="OrthoDB" id="3261131at2759"/>
<dbReference type="EMBL" id="JANKHO010000363">
    <property type="protein sequence ID" value="KAJ3510902.1"/>
    <property type="molecule type" value="Genomic_DNA"/>
</dbReference>
<comment type="caution">
    <text evidence="1">The sequence shown here is derived from an EMBL/GenBank/DDBJ whole genome shotgun (WGS) entry which is preliminary data.</text>
</comment>
<dbReference type="SUPFAM" id="SSF56112">
    <property type="entry name" value="Protein kinase-like (PK-like)"/>
    <property type="match status" value="1"/>
</dbReference>
<evidence type="ECO:0000313" key="2">
    <source>
        <dbReference type="Proteomes" id="UP001148786"/>
    </source>
</evidence>
<reference evidence="1" key="1">
    <citation type="submission" date="2022-07" db="EMBL/GenBank/DDBJ databases">
        <title>Genome Sequence of Agrocybe chaxingu.</title>
        <authorList>
            <person name="Buettner E."/>
        </authorList>
    </citation>
    <scope>NUCLEOTIDE SEQUENCE</scope>
    <source>
        <strain evidence="1">MP-N11</strain>
    </source>
</reference>
<dbReference type="Proteomes" id="UP001148786">
    <property type="component" value="Unassembled WGS sequence"/>
</dbReference>
<proteinExistence type="predicted"/>
<name>A0A9W8MVZ8_9AGAR</name>
<sequence>MDPQCQHKVTHEGTLNCDHEDSVHRPAVQYLRELFAKEILEEYRFVPRIDATFRFFQPVDNILFRDTVEENWLENVELVRIQGAESLADAISKEQVENEDILHLVVTAEKDMQKAEESSVVTVQQETLSPRQNFFARNPTKPPSSEAKLQKSNQYGLLYGRPAHREATVPASLFNETLYDALLTRGFIPGTKYHTDGDIRLLVGPKLAELFFYLQEVKNEVMTGKAEPLVHAICHWIELIRAWLATDKFTEDNLKRLNFPVIILLHFGPYLAVAVGTFAHAFSQPNIEHLTCIPLHVHSSNIHDLEAGERSVASLRLALCRLQNFYSTFGKPDSPLPSCDFPFRDFFEVCDKKQKFVYDEILEDKKVFRAHLADDKQTKLYIKFTQRYSELAHRSAFERGNAPKLFAVNQVYGWHMVVMEDVSADYVTYYDLKYFVHGDIRDINILVKWPEATEDGANIMLIDWDWAGAANQVKYPHNLNPAVPRSEDAVPGGIITTQHDLDMLLFLE</sequence>
<gene>
    <name evidence="1" type="ORF">NLJ89_g4414</name>
</gene>
<dbReference type="InterPro" id="IPR011009">
    <property type="entry name" value="Kinase-like_dom_sf"/>
</dbReference>
<keyword evidence="2" id="KW-1185">Reference proteome</keyword>
<protein>
    <recommendedName>
        <fullName evidence="3">Fungal-type protein kinase domain-containing protein</fullName>
    </recommendedName>
</protein>
<organism evidence="1 2">
    <name type="scientific">Agrocybe chaxingu</name>
    <dbReference type="NCBI Taxonomy" id="84603"/>
    <lineage>
        <taxon>Eukaryota</taxon>
        <taxon>Fungi</taxon>
        <taxon>Dikarya</taxon>
        <taxon>Basidiomycota</taxon>
        <taxon>Agaricomycotina</taxon>
        <taxon>Agaricomycetes</taxon>
        <taxon>Agaricomycetidae</taxon>
        <taxon>Agaricales</taxon>
        <taxon>Agaricineae</taxon>
        <taxon>Strophariaceae</taxon>
        <taxon>Agrocybe</taxon>
    </lineage>
</organism>